<dbReference type="Pfam" id="PF13336">
    <property type="entry name" value="AcetylCoA_hyd_C"/>
    <property type="match status" value="1"/>
</dbReference>
<gene>
    <name evidence="4" type="ORF">DM868_09700</name>
</gene>
<accession>A0A4U5JAS5</accession>
<dbReference type="Pfam" id="PF02550">
    <property type="entry name" value="AcetylCoA_hydro"/>
    <property type="match status" value="1"/>
</dbReference>
<comment type="caution">
    <text evidence="4">The sequence shown here is derived from an EMBL/GenBank/DDBJ whole genome shotgun (WGS) entry which is preliminary data.</text>
</comment>
<dbReference type="GO" id="GO:0008775">
    <property type="term" value="F:acetate CoA-transferase activity"/>
    <property type="evidence" value="ECO:0007669"/>
    <property type="project" value="InterPro"/>
</dbReference>
<name>A0A4U5JAS5_9EURY</name>
<dbReference type="Gene3D" id="3.40.1080.10">
    <property type="entry name" value="Glutaconate Coenzyme A-transferase"/>
    <property type="match status" value="1"/>
</dbReference>
<dbReference type="SUPFAM" id="SSF100950">
    <property type="entry name" value="NagB/RpiA/CoA transferase-like"/>
    <property type="match status" value="2"/>
</dbReference>
<dbReference type="PANTHER" id="PTHR43609:SF1">
    <property type="entry name" value="ACETYL-COA HYDROLASE"/>
    <property type="match status" value="1"/>
</dbReference>
<keyword evidence="5" id="KW-1185">Reference proteome</keyword>
<feature type="domain" description="Acetyl-CoA hydrolase/transferase N-terminal" evidence="2">
    <location>
        <begin position="15"/>
        <end position="212"/>
    </location>
</feature>
<feature type="domain" description="Acetyl-CoA hydrolase/transferase C-terminal" evidence="3">
    <location>
        <begin position="314"/>
        <end position="458"/>
    </location>
</feature>
<dbReference type="GO" id="GO:0003986">
    <property type="term" value="F:acetyl-CoA hydrolase activity"/>
    <property type="evidence" value="ECO:0007669"/>
    <property type="project" value="TreeGrafter"/>
</dbReference>
<evidence type="ECO:0000313" key="4">
    <source>
        <dbReference type="EMBL" id="TKR25675.1"/>
    </source>
</evidence>
<evidence type="ECO:0000259" key="3">
    <source>
        <dbReference type="Pfam" id="PF13336"/>
    </source>
</evidence>
<dbReference type="Gene3D" id="3.40.1080.20">
    <property type="entry name" value="Acetyl-CoA hydrolase/transferase C-terminal domain"/>
    <property type="match status" value="1"/>
</dbReference>
<dbReference type="PANTHER" id="PTHR43609">
    <property type="entry name" value="ACETYL-COA HYDROLASE"/>
    <property type="match status" value="1"/>
</dbReference>
<dbReference type="GO" id="GO:0006083">
    <property type="term" value="P:acetate metabolic process"/>
    <property type="evidence" value="ECO:0007669"/>
    <property type="project" value="InterPro"/>
</dbReference>
<dbReference type="InterPro" id="IPR037171">
    <property type="entry name" value="NagB/RpiA_transferase-like"/>
</dbReference>
<dbReference type="InterPro" id="IPR026888">
    <property type="entry name" value="AcetylCoA_hyd_C"/>
</dbReference>
<dbReference type="InterPro" id="IPR038460">
    <property type="entry name" value="AcetylCoA_hyd_C_sf"/>
</dbReference>
<dbReference type="Gene3D" id="3.30.750.70">
    <property type="entry name" value="4-hydroxybutyrate coenzyme like domains"/>
    <property type="match status" value="1"/>
</dbReference>
<keyword evidence="4" id="KW-0378">Hydrolase</keyword>
<evidence type="ECO:0000256" key="1">
    <source>
        <dbReference type="ARBA" id="ARBA00009632"/>
    </source>
</evidence>
<dbReference type="EMBL" id="QKNX01000003">
    <property type="protein sequence ID" value="TKR25675.1"/>
    <property type="molecule type" value="Genomic_DNA"/>
</dbReference>
<comment type="similarity">
    <text evidence="1">Belongs to the acetyl-CoA hydrolase/transferase family.</text>
</comment>
<dbReference type="RefSeq" id="WP_137276682.1">
    <property type="nucleotide sequence ID" value="NZ_QKNX01000003.1"/>
</dbReference>
<proteinExistence type="inferred from homology"/>
<reference evidence="4 5" key="1">
    <citation type="submission" date="2019-04" db="EMBL/GenBank/DDBJ databases">
        <title>Natronomonas sp. F20-122 a newhaloarchaeon isolated from a saline saltern of Isla Bacuta, Huelva, Spain.</title>
        <authorList>
            <person name="Duran-Viseras A."/>
            <person name="Sanchez-Porro C."/>
            <person name="Ventosa A."/>
        </authorList>
    </citation>
    <scope>NUCLEOTIDE SEQUENCE [LARGE SCALE GENOMIC DNA]</scope>
    <source>
        <strain evidence="4 5">F20-122</strain>
    </source>
</reference>
<protein>
    <submittedName>
        <fullName evidence="4">Acetyl-CoA hydrolase</fullName>
    </submittedName>
</protein>
<dbReference type="InterPro" id="IPR046433">
    <property type="entry name" value="ActCoA_hydro"/>
</dbReference>
<dbReference type="InterPro" id="IPR003702">
    <property type="entry name" value="ActCoA_hydro_N"/>
</dbReference>
<dbReference type="Proteomes" id="UP000308037">
    <property type="component" value="Unassembled WGS sequence"/>
</dbReference>
<dbReference type="AlphaFoldDB" id="A0A4U5JAS5"/>
<sequence>MTTEERFHGDVPIRTAEEAAELVPEDAVVATSGFGSVGYPKAVPEAIAAAGERRGLTILTGGSVGEEIDTALVESGDLVRRFPYLGTPAVREAANDGRVAFHDRHVSQLGDEVRFGGAVDGVDVAIVEAVAVGEDWFIPSPSIGATVSYVAAADELIVEVNRKQPLDLERLHDIYLPGAPPDREPIPLSEPGGRIGDPKVRFDPDDLVAVVETDRRDSTYDFREPTEVDLAIGANFGEWLEAEAETNPTMTESIRLQFGVGAMGNALMRALGDLDVDRELVYFGEVIQDGLLDLIDEGTLRTASATTLALTRDGQDQLFSSMDSYADSVVLRPVCVSNAPELIGRFGVVAVNSALEVDIYGHANSTHVNGTRVLNGVGGSGDFNRAGLVTVVALPSTAAGGDISRIVPMAPHVDHTEQDIDIVVTEHGVADLRGLGASERADAIVEVADPSFRSDLDAYRERAAEYGGHIPHDLETALEWPLERQQG</sequence>
<evidence type="ECO:0000313" key="5">
    <source>
        <dbReference type="Proteomes" id="UP000308037"/>
    </source>
</evidence>
<evidence type="ECO:0000259" key="2">
    <source>
        <dbReference type="Pfam" id="PF02550"/>
    </source>
</evidence>
<organism evidence="4 5">
    <name type="scientific">Natronomonas salsuginis</name>
    <dbReference type="NCBI Taxonomy" id="2217661"/>
    <lineage>
        <taxon>Archaea</taxon>
        <taxon>Methanobacteriati</taxon>
        <taxon>Methanobacteriota</taxon>
        <taxon>Stenosarchaea group</taxon>
        <taxon>Halobacteria</taxon>
        <taxon>Halobacteriales</taxon>
        <taxon>Natronomonadaceae</taxon>
        <taxon>Natronomonas</taxon>
    </lineage>
</organism>
<dbReference type="OrthoDB" id="147145at2157"/>